<evidence type="ECO:0000313" key="2">
    <source>
        <dbReference type="EMBL" id="MTD15024.1"/>
    </source>
</evidence>
<dbReference type="SUPFAM" id="SSF54427">
    <property type="entry name" value="NTF2-like"/>
    <property type="match status" value="1"/>
</dbReference>
<dbReference type="RefSeq" id="WP_154769004.1">
    <property type="nucleotide sequence ID" value="NZ_WLYK01000005.1"/>
</dbReference>
<name>A0A7K1FQF5_9ACTN</name>
<protein>
    <submittedName>
        <fullName evidence="2">DUF4440 domain-containing protein</fullName>
    </submittedName>
</protein>
<reference evidence="2 3" key="1">
    <citation type="submission" date="2019-11" db="EMBL/GenBank/DDBJ databases">
        <authorList>
            <person name="Jiang L.-Q."/>
        </authorList>
    </citation>
    <scope>NUCLEOTIDE SEQUENCE [LARGE SCALE GENOMIC DNA]</scope>
    <source>
        <strain evidence="2 3">YIM 132087</strain>
    </source>
</reference>
<dbReference type="InterPro" id="IPR032710">
    <property type="entry name" value="NTF2-like_dom_sf"/>
</dbReference>
<dbReference type="EMBL" id="WLYK01000005">
    <property type="protein sequence ID" value="MTD15024.1"/>
    <property type="molecule type" value="Genomic_DNA"/>
</dbReference>
<sequence>MSITVVTPVGPADVSTEPHLLNRLWADAFNAGDLDALMSMYEPDAVLVPGPGAEPVRGLQAIRAALTWFLGLGGTLHFTPRHWLVEGDLVMSSIAFEMHGGHDADGNPVPLSGVTAEVARRGPDGSWRYVIDHPFGGAS</sequence>
<gene>
    <name evidence="2" type="ORF">GIS00_13855</name>
</gene>
<evidence type="ECO:0000313" key="3">
    <source>
        <dbReference type="Proteomes" id="UP000460221"/>
    </source>
</evidence>
<organism evidence="2 3">
    <name type="scientific">Nakamurella alba</name>
    <dbReference type="NCBI Taxonomy" id="2665158"/>
    <lineage>
        <taxon>Bacteria</taxon>
        <taxon>Bacillati</taxon>
        <taxon>Actinomycetota</taxon>
        <taxon>Actinomycetes</taxon>
        <taxon>Nakamurellales</taxon>
        <taxon>Nakamurellaceae</taxon>
        <taxon>Nakamurella</taxon>
    </lineage>
</organism>
<comment type="caution">
    <text evidence="2">The sequence shown here is derived from an EMBL/GenBank/DDBJ whole genome shotgun (WGS) entry which is preliminary data.</text>
</comment>
<dbReference type="InterPro" id="IPR037401">
    <property type="entry name" value="SnoaL-like"/>
</dbReference>
<dbReference type="AlphaFoldDB" id="A0A7K1FQF5"/>
<dbReference type="Proteomes" id="UP000460221">
    <property type="component" value="Unassembled WGS sequence"/>
</dbReference>
<proteinExistence type="predicted"/>
<feature type="domain" description="SnoaL-like" evidence="1">
    <location>
        <begin position="25"/>
        <end position="115"/>
    </location>
</feature>
<dbReference type="Gene3D" id="3.10.450.50">
    <property type="match status" value="1"/>
</dbReference>
<accession>A0A7K1FQF5</accession>
<evidence type="ECO:0000259" key="1">
    <source>
        <dbReference type="Pfam" id="PF12680"/>
    </source>
</evidence>
<dbReference type="Pfam" id="PF12680">
    <property type="entry name" value="SnoaL_2"/>
    <property type="match status" value="1"/>
</dbReference>
<keyword evidence="3" id="KW-1185">Reference proteome</keyword>